<dbReference type="EMBL" id="UINC01177965">
    <property type="protein sequence ID" value="SVD85871.1"/>
    <property type="molecule type" value="Genomic_DNA"/>
</dbReference>
<evidence type="ECO:0000313" key="1">
    <source>
        <dbReference type="EMBL" id="SVD85871.1"/>
    </source>
</evidence>
<name>A0A382YS20_9ZZZZ</name>
<sequence>MKKFLFDYISALLDDECNSLKICIRDLDQRNNSIDMYQENSLPPITRNVDKNGFASVIIV</sequence>
<accession>A0A382YS20</accession>
<organism evidence="1">
    <name type="scientific">marine metagenome</name>
    <dbReference type="NCBI Taxonomy" id="408172"/>
    <lineage>
        <taxon>unclassified sequences</taxon>
        <taxon>metagenomes</taxon>
        <taxon>ecological metagenomes</taxon>
    </lineage>
</organism>
<protein>
    <submittedName>
        <fullName evidence="1">Uncharacterized protein</fullName>
    </submittedName>
</protein>
<proteinExistence type="predicted"/>
<gene>
    <name evidence="1" type="ORF">METZ01_LOCUS438725</name>
</gene>
<reference evidence="1" key="1">
    <citation type="submission" date="2018-05" db="EMBL/GenBank/DDBJ databases">
        <authorList>
            <person name="Lanie J.A."/>
            <person name="Ng W.-L."/>
            <person name="Kazmierczak K.M."/>
            <person name="Andrzejewski T.M."/>
            <person name="Davidsen T.M."/>
            <person name="Wayne K.J."/>
            <person name="Tettelin H."/>
            <person name="Glass J.I."/>
            <person name="Rusch D."/>
            <person name="Podicherti R."/>
            <person name="Tsui H.-C.T."/>
            <person name="Winkler M.E."/>
        </authorList>
    </citation>
    <scope>NUCLEOTIDE SEQUENCE</scope>
</reference>
<dbReference type="AlphaFoldDB" id="A0A382YS20"/>